<dbReference type="Proteomes" id="UP001180453">
    <property type="component" value="Unassembled WGS sequence"/>
</dbReference>
<proteinExistence type="predicted"/>
<comment type="caution">
    <text evidence="2">The sequence shown here is derived from an EMBL/GenBank/DDBJ whole genome shotgun (WGS) entry which is preliminary data.</text>
</comment>
<accession>A0ABU1YJN4</accession>
<name>A0ABU1YJN4_ROSSA</name>
<sequence length="383" mass="41730">MKLLLVSLLLALPLAVSAEPFVPKDDAEIVQRLPYRIDAAERERRAALARDPAQLPLAVATARAALQRARVHGDPRELGAAQAALAPWWRQADAPAEAVLLRARVLQARHEFEPALAELKHLLARTELAPDQRAQALLDAAALHQLRAELAESRALCEQLQPLAALPAAACLAELASLSGQGQAADQTLARLNPGRTMAPWLALMRAELAERLGNETTAPALYRTALAGEDEVYTRAALADWLLARQRAAEALVLVERSPDAEADALLLRQVIALRQLGRDASAATAQMRERLAAADRREPGKHAREQARFALDVEQQPREALRLAQVNWAMQREPVDAVLLLRAALAAGRDGDATRRELARVLRGKGWQDARLAALDRSFAP</sequence>
<evidence type="ECO:0000256" key="1">
    <source>
        <dbReference type="SAM" id="SignalP"/>
    </source>
</evidence>
<evidence type="ECO:0000313" key="2">
    <source>
        <dbReference type="EMBL" id="MDR7269067.1"/>
    </source>
</evidence>
<feature type="signal peptide" evidence="1">
    <location>
        <begin position="1"/>
        <end position="18"/>
    </location>
</feature>
<gene>
    <name evidence="2" type="ORF">J2X20_001696</name>
</gene>
<reference evidence="2 3" key="1">
    <citation type="submission" date="2023-07" db="EMBL/GenBank/DDBJ databases">
        <title>Sorghum-associated microbial communities from plants grown in Nebraska, USA.</title>
        <authorList>
            <person name="Schachtman D."/>
        </authorList>
    </citation>
    <scope>NUCLEOTIDE SEQUENCE [LARGE SCALE GENOMIC DNA]</scope>
    <source>
        <strain evidence="2 3">BE314</strain>
    </source>
</reference>
<dbReference type="RefSeq" id="WP_310263382.1">
    <property type="nucleotide sequence ID" value="NZ_JAVDXU010000001.1"/>
</dbReference>
<protein>
    <submittedName>
        <fullName evidence="2">Uncharacterized protein</fullName>
    </submittedName>
</protein>
<dbReference type="EMBL" id="JAVDXU010000001">
    <property type="protein sequence ID" value="MDR7269067.1"/>
    <property type="molecule type" value="Genomic_DNA"/>
</dbReference>
<evidence type="ECO:0000313" key="3">
    <source>
        <dbReference type="Proteomes" id="UP001180453"/>
    </source>
</evidence>
<feature type="chain" id="PRO_5046314582" evidence="1">
    <location>
        <begin position="19"/>
        <end position="383"/>
    </location>
</feature>
<organism evidence="2 3">
    <name type="scientific">Roseateles saccharophilus</name>
    <name type="common">Pseudomonas saccharophila</name>
    <dbReference type="NCBI Taxonomy" id="304"/>
    <lineage>
        <taxon>Bacteria</taxon>
        <taxon>Pseudomonadati</taxon>
        <taxon>Pseudomonadota</taxon>
        <taxon>Betaproteobacteria</taxon>
        <taxon>Burkholderiales</taxon>
        <taxon>Sphaerotilaceae</taxon>
        <taxon>Roseateles</taxon>
    </lineage>
</organism>
<keyword evidence="3" id="KW-1185">Reference proteome</keyword>
<keyword evidence="1" id="KW-0732">Signal</keyword>